<sequence length="166" mass="19357">MSTHHTVIMFNPTKDDIYAYALSKTLTKVSSPATVGLYSSCQNRLNMILGQMEVYMKQEASRIEQEYKGRFRPRSARPSIGGFLALIGRMLFYRPIWTEDNQQHHNVRFIYVHFSAWHFAGSDLLWAGLAIRLFQAMQMSFGKLQIVLYRVAQHDEEMEVQNKDFN</sequence>
<dbReference type="PANTHER" id="PTHR22674:SF6">
    <property type="entry name" value="NTPASE KAP FAMILY P-LOOP DOMAIN-CONTAINING PROTEIN 1"/>
    <property type="match status" value="1"/>
</dbReference>
<dbReference type="RefSeq" id="XP_010789544.1">
    <property type="nucleotide sequence ID" value="XM_010791242.1"/>
</dbReference>
<dbReference type="OrthoDB" id="10015264at2759"/>
<evidence type="ECO:0000313" key="1">
    <source>
        <dbReference type="Proteomes" id="UP000504611"/>
    </source>
</evidence>
<protein>
    <submittedName>
        <fullName evidence="2">NTPase KAP family P-loop domain-containing protein 1-like</fullName>
    </submittedName>
</protein>
<keyword evidence="1" id="KW-1185">Reference proteome</keyword>
<accession>A0A6I9PFG3</accession>
<dbReference type="Proteomes" id="UP000504611">
    <property type="component" value="Unplaced"/>
</dbReference>
<reference evidence="2" key="1">
    <citation type="submission" date="2025-08" db="UniProtKB">
        <authorList>
            <consortium name="RefSeq"/>
        </authorList>
    </citation>
    <scope>IDENTIFICATION</scope>
    <source>
        <tissue evidence="2">Muscle</tissue>
    </source>
</reference>
<proteinExistence type="predicted"/>
<dbReference type="InterPro" id="IPR052754">
    <property type="entry name" value="NTPase_KAP_P-loop"/>
</dbReference>
<name>A0A6I9PFG3_9TELE</name>
<evidence type="ECO:0000313" key="2">
    <source>
        <dbReference type="RefSeq" id="XP_010789544.1"/>
    </source>
</evidence>
<dbReference type="AlphaFoldDB" id="A0A6I9PFG3"/>
<organism evidence="1 2">
    <name type="scientific">Notothenia coriiceps</name>
    <name type="common">black rockcod</name>
    <dbReference type="NCBI Taxonomy" id="8208"/>
    <lineage>
        <taxon>Eukaryota</taxon>
        <taxon>Metazoa</taxon>
        <taxon>Chordata</taxon>
        <taxon>Craniata</taxon>
        <taxon>Vertebrata</taxon>
        <taxon>Euteleostomi</taxon>
        <taxon>Actinopterygii</taxon>
        <taxon>Neopterygii</taxon>
        <taxon>Teleostei</taxon>
        <taxon>Neoteleostei</taxon>
        <taxon>Acanthomorphata</taxon>
        <taxon>Eupercaria</taxon>
        <taxon>Perciformes</taxon>
        <taxon>Notothenioidei</taxon>
        <taxon>Nototheniidae</taxon>
        <taxon>Notothenia</taxon>
    </lineage>
</organism>
<dbReference type="GeneID" id="104962748"/>
<dbReference type="PANTHER" id="PTHR22674">
    <property type="entry name" value="NTPASE, KAP FAMILY P-LOOP DOMAIN-CONTAINING 1"/>
    <property type="match status" value="1"/>
</dbReference>
<dbReference type="KEGG" id="ncc:104962748"/>
<gene>
    <name evidence="2" type="primary">LOC104962748</name>
</gene>